<evidence type="ECO:0000256" key="2">
    <source>
        <dbReference type="ARBA" id="ARBA00022645"/>
    </source>
</evidence>
<evidence type="ECO:0000256" key="4">
    <source>
        <dbReference type="ARBA" id="ARBA00022729"/>
    </source>
</evidence>
<dbReference type="GO" id="GO:0000324">
    <property type="term" value="C:fungal-type vacuole"/>
    <property type="evidence" value="ECO:0007669"/>
    <property type="project" value="TreeGrafter"/>
</dbReference>
<dbReference type="EMBL" id="LWDF02001703">
    <property type="protein sequence ID" value="KAE8237619.1"/>
    <property type="molecule type" value="Genomic_DNA"/>
</dbReference>
<dbReference type="GO" id="GO:0006508">
    <property type="term" value="P:proteolysis"/>
    <property type="evidence" value="ECO:0007669"/>
    <property type="project" value="UniProtKB-KW"/>
</dbReference>
<dbReference type="SUPFAM" id="SSF53474">
    <property type="entry name" value="alpha/beta-Hydrolases"/>
    <property type="match status" value="1"/>
</dbReference>
<keyword evidence="3 7" id="KW-0645">Protease</keyword>
<sequence length="567" mass="62898">MRASILSFGVLLSVLSPALSQAHARQQQPFVLPSSSFTSSLADISTTQHIELPFGDFSTAASNEGTVESRIAAHSSAHRGASGFVTLSHEEFPYLSVRIRQHGGAFARTSTKDGSKKAMDPEAWCDPTVKSWTGYIDTIDGKSLWFQFFESRSDPKKDPLLLWTNGGPGCSSAIGLFQELGPCRVPLRNGAMPSGPAINGTEFNEWSWNSQSSIIFIDQPVDVGFSYSRFGVHTYNADQGARDLYAFLRIFFDAFPRFAENEFVITTESYGGRYAPRYASEIVDRNAEVVHKAARKGEEVDRRKLINLKAVAIGNGLTSPAEQMTSEFDMLCTRKGGAKTPYLPIGACKRMEVWKKKCDKILPIVCQENFSQDECQMHIDACQDEISGPYAATGRNPYNVEDDCKAGIQPNLCYDVVGDIRQYLDRPDVRELIGAASVEQIGNFTTCNWDVNSGFERTGDEIVDNVGYVSGLLERGIRMLFYVGKLDLSCNWVGNKRWLFNMDWYGKEKFLAAENRGWVVDGEIAGETQSAEGLTWATILGAGHMVPYDKPVQAKNLIYRWLAAEPL</sequence>
<keyword evidence="2 7" id="KW-0121">Carboxypeptidase</keyword>
<feature type="signal peptide" evidence="7">
    <location>
        <begin position="1"/>
        <end position="20"/>
    </location>
</feature>
<comment type="caution">
    <text evidence="8">The sequence shown here is derived from an EMBL/GenBank/DDBJ whole genome shotgun (WGS) entry which is preliminary data.</text>
</comment>
<keyword evidence="9" id="KW-1185">Reference proteome</keyword>
<keyword evidence="5 7" id="KW-0378">Hydrolase</keyword>
<accession>A0A177TGG3</accession>
<dbReference type="PANTHER" id="PTHR11802:SF113">
    <property type="entry name" value="SERINE CARBOXYPEPTIDASE CTSA-4.1"/>
    <property type="match status" value="1"/>
</dbReference>
<dbReference type="EC" id="3.4.16.-" evidence="7"/>
<dbReference type="GO" id="GO:0004185">
    <property type="term" value="F:serine-type carboxypeptidase activity"/>
    <property type="evidence" value="ECO:0007669"/>
    <property type="project" value="UniProtKB-UniRule"/>
</dbReference>
<dbReference type="Gene3D" id="3.40.50.1820">
    <property type="entry name" value="alpha/beta hydrolase"/>
    <property type="match status" value="1"/>
</dbReference>
<evidence type="ECO:0000256" key="3">
    <source>
        <dbReference type="ARBA" id="ARBA00022670"/>
    </source>
</evidence>
<reference evidence="8" key="1">
    <citation type="submission" date="2016-04" db="EMBL/GenBank/DDBJ databases">
        <authorList>
            <person name="Nguyen H.D."/>
            <person name="Samba Siva P."/>
            <person name="Cullis J."/>
            <person name="Levesque C.A."/>
            <person name="Hambleton S."/>
        </authorList>
    </citation>
    <scope>NUCLEOTIDE SEQUENCE</scope>
    <source>
        <strain evidence="8">DAOMC 236416</strain>
    </source>
</reference>
<dbReference type="PRINTS" id="PR00724">
    <property type="entry name" value="CRBOXYPTASEC"/>
</dbReference>
<dbReference type="InterPro" id="IPR001563">
    <property type="entry name" value="Peptidase_S10"/>
</dbReference>
<evidence type="ECO:0000313" key="9">
    <source>
        <dbReference type="Proteomes" id="UP000077521"/>
    </source>
</evidence>
<name>A0A177TGG3_9BASI</name>
<dbReference type="AlphaFoldDB" id="A0A177TGG3"/>
<dbReference type="Gene3D" id="1.10.287.410">
    <property type="match status" value="1"/>
</dbReference>
<reference evidence="8" key="2">
    <citation type="journal article" date="2019" name="IMA Fungus">
        <title>Genome sequencing and comparison of five Tilletia species to identify candidate genes for the detection of regulated species infecting wheat.</title>
        <authorList>
            <person name="Nguyen H.D.T."/>
            <person name="Sultana T."/>
            <person name="Kesanakurti P."/>
            <person name="Hambleton S."/>
        </authorList>
    </citation>
    <scope>NUCLEOTIDE SEQUENCE</scope>
    <source>
        <strain evidence="8">DAOMC 236416</strain>
    </source>
</reference>
<proteinExistence type="inferred from homology"/>
<dbReference type="Pfam" id="PF00450">
    <property type="entry name" value="Peptidase_S10"/>
    <property type="match status" value="1"/>
</dbReference>
<keyword evidence="4 7" id="KW-0732">Signal</keyword>
<protein>
    <recommendedName>
        <fullName evidence="7">Carboxypeptidase</fullName>
        <ecNumber evidence="7">3.4.16.-</ecNumber>
    </recommendedName>
</protein>
<dbReference type="InterPro" id="IPR033124">
    <property type="entry name" value="Ser_caboxypep_his_AS"/>
</dbReference>
<dbReference type="PANTHER" id="PTHR11802">
    <property type="entry name" value="SERINE PROTEASE FAMILY S10 SERINE CARBOXYPEPTIDASE"/>
    <property type="match status" value="1"/>
</dbReference>
<dbReference type="InterPro" id="IPR018202">
    <property type="entry name" value="Ser_caboxypep_ser_AS"/>
</dbReference>
<evidence type="ECO:0000256" key="6">
    <source>
        <dbReference type="ARBA" id="ARBA00023180"/>
    </source>
</evidence>
<comment type="similarity">
    <text evidence="1 7">Belongs to the peptidase S10 family.</text>
</comment>
<evidence type="ECO:0000256" key="1">
    <source>
        <dbReference type="ARBA" id="ARBA00009431"/>
    </source>
</evidence>
<gene>
    <name evidence="8" type="ORF">A4X13_0g8705</name>
</gene>
<evidence type="ECO:0000313" key="8">
    <source>
        <dbReference type="EMBL" id="KAE8237619.1"/>
    </source>
</evidence>
<dbReference type="PROSITE" id="PS00560">
    <property type="entry name" value="CARBOXYPEPT_SER_HIS"/>
    <property type="match status" value="1"/>
</dbReference>
<keyword evidence="6" id="KW-0325">Glycoprotein</keyword>
<evidence type="ECO:0000256" key="7">
    <source>
        <dbReference type="RuleBase" id="RU361156"/>
    </source>
</evidence>
<dbReference type="InterPro" id="IPR029058">
    <property type="entry name" value="AB_hydrolase_fold"/>
</dbReference>
<organism evidence="8 9">
    <name type="scientific">Tilletia indica</name>
    <dbReference type="NCBI Taxonomy" id="43049"/>
    <lineage>
        <taxon>Eukaryota</taxon>
        <taxon>Fungi</taxon>
        <taxon>Dikarya</taxon>
        <taxon>Basidiomycota</taxon>
        <taxon>Ustilaginomycotina</taxon>
        <taxon>Exobasidiomycetes</taxon>
        <taxon>Tilletiales</taxon>
        <taxon>Tilletiaceae</taxon>
        <taxon>Tilletia</taxon>
    </lineage>
</organism>
<dbReference type="PROSITE" id="PS00131">
    <property type="entry name" value="CARBOXYPEPT_SER_SER"/>
    <property type="match status" value="1"/>
</dbReference>
<evidence type="ECO:0000256" key="5">
    <source>
        <dbReference type="ARBA" id="ARBA00022801"/>
    </source>
</evidence>
<feature type="chain" id="PRO_5035981470" description="Carboxypeptidase" evidence="7">
    <location>
        <begin position="21"/>
        <end position="567"/>
    </location>
</feature>
<dbReference type="Proteomes" id="UP000077521">
    <property type="component" value="Unassembled WGS sequence"/>
</dbReference>